<dbReference type="STRING" id="405671.SAMN05421827_10294"/>
<sequence>MVKTILLILLSAIFGQAYAQKAKVTANLNFTGNIGKFPIEMKLSLSNYNDSISGEYYYIKSGYDRKLYLEGTLRNGQMLLKETAYNAKSKKIETTGYFRMAYTAQTSLSGSWDKTIRNAKNTLGVKLQCREHLQAFNPLGFDFIMSKNKPDDNMPENTADYFTLLFLKINVNKSSRWIIHDFDVHDLVKDDVELEDVNFDGYLDIKVPIYYPNRVKNDYGYVYFVYDVKRKGFIKNKNLNDLGVVFFDPAKKLIYKYDADGSGNEATMYYRWQNGKLCLEKAERVYENDPYIHYEEYKIVNGKSVKVKDYKKKG</sequence>
<gene>
    <name evidence="2" type="ORF">SAMN05421827_10294</name>
</gene>
<reference evidence="3" key="1">
    <citation type="submission" date="2016-10" db="EMBL/GenBank/DDBJ databases">
        <authorList>
            <person name="Varghese N."/>
            <person name="Submissions S."/>
        </authorList>
    </citation>
    <scope>NUCLEOTIDE SEQUENCE [LARGE SCALE GENOMIC DNA]</scope>
    <source>
        <strain evidence="3">DSM 17933</strain>
    </source>
</reference>
<keyword evidence="1" id="KW-0732">Signal</keyword>
<name>A0A1G7PYL9_9SPHI</name>
<feature type="signal peptide" evidence="1">
    <location>
        <begin position="1"/>
        <end position="19"/>
    </location>
</feature>
<evidence type="ECO:0000313" key="3">
    <source>
        <dbReference type="Proteomes" id="UP000199643"/>
    </source>
</evidence>
<protein>
    <submittedName>
        <fullName evidence="2">Uncharacterized protein</fullName>
    </submittedName>
</protein>
<feature type="chain" id="PRO_5011735518" evidence="1">
    <location>
        <begin position="20"/>
        <end position="314"/>
    </location>
</feature>
<accession>A0A1G7PYL9</accession>
<dbReference type="OrthoDB" id="672290at2"/>
<evidence type="ECO:0000256" key="1">
    <source>
        <dbReference type="SAM" id="SignalP"/>
    </source>
</evidence>
<dbReference type="InterPro" id="IPR058087">
    <property type="entry name" value="XAC2610_dom"/>
</dbReference>
<evidence type="ECO:0000313" key="2">
    <source>
        <dbReference type="EMBL" id="SDF91354.1"/>
    </source>
</evidence>
<proteinExistence type="predicted"/>
<dbReference type="NCBIfam" id="NF047539">
    <property type="entry name" value="XAC2610_fam"/>
    <property type="match status" value="1"/>
</dbReference>
<keyword evidence="3" id="KW-1185">Reference proteome</keyword>
<dbReference type="Proteomes" id="UP000199643">
    <property type="component" value="Unassembled WGS sequence"/>
</dbReference>
<dbReference type="AlphaFoldDB" id="A0A1G7PYL9"/>
<dbReference type="RefSeq" id="WP_090496902.1">
    <property type="nucleotide sequence ID" value="NZ_FNCH01000002.1"/>
</dbReference>
<organism evidence="2 3">
    <name type="scientific">Pedobacter terrae</name>
    <dbReference type="NCBI Taxonomy" id="405671"/>
    <lineage>
        <taxon>Bacteria</taxon>
        <taxon>Pseudomonadati</taxon>
        <taxon>Bacteroidota</taxon>
        <taxon>Sphingobacteriia</taxon>
        <taxon>Sphingobacteriales</taxon>
        <taxon>Sphingobacteriaceae</taxon>
        <taxon>Pedobacter</taxon>
    </lineage>
</organism>
<dbReference type="EMBL" id="FNCH01000002">
    <property type="protein sequence ID" value="SDF91354.1"/>
    <property type="molecule type" value="Genomic_DNA"/>
</dbReference>